<sequence length="175" mass="18853">MLLLLLLVLPPLLWPLLLLALCVLLVDFLDDRRPSSVDDAELLGSSFDERFLPMLERSSEALKKAGDDRRRDLESFFASRSLDSVRLPLGSSSSRTTSASSSSSSLGMPFTAPFGTRFISPPRTGGTNSSYDRSLAVGMINSSLSSRNGNSSIRFPSSNALLPPPVPFCAAALRS</sequence>
<name>A0A2M3ZN10_9DIPT</name>
<proteinExistence type="predicted"/>
<feature type="chain" id="PRO_5014973280" evidence="1">
    <location>
        <begin position="21"/>
        <end position="175"/>
    </location>
</feature>
<organism evidence="2">
    <name type="scientific">Anopheles braziliensis</name>
    <dbReference type="NCBI Taxonomy" id="58242"/>
    <lineage>
        <taxon>Eukaryota</taxon>
        <taxon>Metazoa</taxon>
        <taxon>Ecdysozoa</taxon>
        <taxon>Arthropoda</taxon>
        <taxon>Hexapoda</taxon>
        <taxon>Insecta</taxon>
        <taxon>Pterygota</taxon>
        <taxon>Neoptera</taxon>
        <taxon>Endopterygota</taxon>
        <taxon>Diptera</taxon>
        <taxon>Nematocera</taxon>
        <taxon>Culicoidea</taxon>
        <taxon>Culicidae</taxon>
        <taxon>Anophelinae</taxon>
        <taxon>Anopheles</taxon>
    </lineage>
</organism>
<dbReference type="EMBL" id="GGFM01009089">
    <property type="protein sequence ID" value="MBW29840.1"/>
    <property type="molecule type" value="Transcribed_RNA"/>
</dbReference>
<accession>A0A2M3ZN10</accession>
<protein>
    <submittedName>
        <fullName evidence="2">Putative secreted peptide</fullName>
    </submittedName>
</protein>
<evidence type="ECO:0000256" key="1">
    <source>
        <dbReference type="SAM" id="SignalP"/>
    </source>
</evidence>
<feature type="signal peptide" evidence="1">
    <location>
        <begin position="1"/>
        <end position="20"/>
    </location>
</feature>
<dbReference type="AlphaFoldDB" id="A0A2M3ZN10"/>
<keyword evidence="1" id="KW-0732">Signal</keyword>
<reference evidence="2" key="1">
    <citation type="submission" date="2018-01" db="EMBL/GenBank/DDBJ databases">
        <title>An insight into the sialome of Amazonian anophelines.</title>
        <authorList>
            <person name="Ribeiro J.M."/>
            <person name="Scarpassa V."/>
            <person name="Calvo E."/>
        </authorList>
    </citation>
    <scope>NUCLEOTIDE SEQUENCE</scope>
    <source>
        <tissue evidence="2">Salivary glands</tissue>
    </source>
</reference>
<evidence type="ECO:0000313" key="2">
    <source>
        <dbReference type="EMBL" id="MBW29840.1"/>
    </source>
</evidence>